<sequence>MCHFVGLKGDAANFEHREDQLHQRRAPAHSLTLFQTHLQTFFSARLQTLFSACFQAFFMAT</sequence>
<accession>A0A0C2CJV7</accession>
<proteinExistence type="predicted"/>
<gene>
    <name evidence="1" type="ORF">DB30_03577</name>
</gene>
<dbReference type="Proteomes" id="UP000031599">
    <property type="component" value="Unassembled WGS sequence"/>
</dbReference>
<dbReference type="EMBL" id="JMCC02000282">
    <property type="protein sequence ID" value="KIG11516.1"/>
    <property type="molecule type" value="Genomic_DNA"/>
</dbReference>
<comment type="caution">
    <text evidence="1">The sequence shown here is derived from an EMBL/GenBank/DDBJ whole genome shotgun (WGS) entry which is preliminary data.</text>
</comment>
<evidence type="ECO:0000313" key="1">
    <source>
        <dbReference type="EMBL" id="KIG11516.1"/>
    </source>
</evidence>
<organism evidence="1 2">
    <name type="scientific">Enhygromyxa salina</name>
    <dbReference type="NCBI Taxonomy" id="215803"/>
    <lineage>
        <taxon>Bacteria</taxon>
        <taxon>Pseudomonadati</taxon>
        <taxon>Myxococcota</taxon>
        <taxon>Polyangia</taxon>
        <taxon>Nannocystales</taxon>
        <taxon>Nannocystaceae</taxon>
        <taxon>Enhygromyxa</taxon>
    </lineage>
</organism>
<evidence type="ECO:0000313" key="2">
    <source>
        <dbReference type="Proteomes" id="UP000031599"/>
    </source>
</evidence>
<name>A0A0C2CJV7_9BACT</name>
<dbReference type="AlphaFoldDB" id="A0A0C2CJV7"/>
<protein>
    <submittedName>
        <fullName evidence="1">Uncharacterized protein</fullName>
    </submittedName>
</protein>
<reference evidence="1 2" key="1">
    <citation type="submission" date="2014-12" db="EMBL/GenBank/DDBJ databases">
        <title>Genome assembly of Enhygromyxa salina DSM 15201.</title>
        <authorList>
            <person name="Sharma G."/>
            <person name="Subramanian S."/>
        </authorList>
    </citation>
    <scope>NUCLEOTIDE SEQUENCE [LARGE SCALE GENOMIC DNA]</scope>
    <source>
        <strain evidence="1 2">DSM 15201</strain>
    </source>
</reference>